<accession>A0A5J4PUX4</accession>
<feature type="transmembrane region" description="Helical" evidence="1">
    <location>
        <begin position="12"/>
        <end position="33"/>
    </location>
</feature>
<reference evidence="2" key="1">
    <citation type="submission" date="2019-03" db="EMBL/GenBank/DDBJ databases">
        <title>Single cell metagenomics reveals metabolic interactions within the superorganism composed of flagellate Streblomastix strix and complex community of Bacteroidetes bacteria on its surface.</title>
        <authorList>
            <person name="Treitli S.C."/>
            <person name="Kolisko M."/>
            <person name="Husnik F."/>
            <person name="Keeling P."/>
            <person name="Hampl V."/>
        </authorList>
    </citation>
    <scope>NUCLEOTIDE SEQUENCE</scope>
    <source>
        <strain evidence="2">STM</strain>
    </source>
</reference>
<organism evidence="2">
    <name type="scientific">termite gut metagenome</name>
    <dbReference type="NCBI Taxonomy" id="433724"/>
    <lineage>
        <taxon>unclassified sequences</taxon>
        <taxon>metagenomes</taxon>
        <taxon>organismal metagenomes</taxon>
    </lineage>
</organism>
<keyword evidence="1" id="KW-1133">Transmembrane helix</keyword>
<keyword evidence="1" id="KW-0472">Membrane</keyword>
<comment type="caution">
    <text evidence="2">The sequence shown here is derived from an EMBL/GenBank/DDBJ whole genome shotgun (WGS) entry which is preliminary data.</text>
</comment>
<sequence length="150" mass="17063">MEISHCGMKRVVSIFLLFVMTTVGVHPVFVMHYCGDKLYAASLIKHEFIKPCCKSELTDRSLQSDYPLIKSPACCHIQGIQISTDDYLHQTQPLNVIHTLSAFDNVWITFNYPLDRVKSDKPLIAQRLFPPGGISKQHIDLLTSICIFRI</sequence>
<evidence type="ECO:0000256" key="1">
    <source>
        <dbReference type="SAM" id="Phobius"/>
    </source>
</evidence>
<dbReference type="AlphaFoldDB" id="A0A5J4PUX4"/>
<evidence type="ECO:0000313" key="2">
    <source>
        <dbReference type="EMBL" id="KAA6312479.1"/>
    </source>
</evidence>
<dbReference type="EMBL" id="SNRY01006491">
    <property type="protein sequence ID" value="KAA6312479.1"/>
    <property type="molecule type" value="Genomic_DNA"/>
</dbReference>
<dbReference type="InterPro" id="IPR058512">
    <property type="entry name" value="DUF8199"/>
</dbReference>
<proteinExistence type="predicted"/>
<keyword evidence="1" id="KW-0812">Transmembrane</keyword>
<gene>
    <name evidence="2" type="ORF">EZS27_036598</name>
</gene>
<name>A0A5J4PUX4_9ZZZZ</name>
<dbReference type="Pfam" id="PF26622">
    <property type="entry name" value="DUF8199"/>
    <property type="match status" value="1"/>
</dbReference>
<protein>
    <submittedName>
        <fullName evidence="2">Uncharacterized protein</fullName>
    </submittedName>
</protein>